<dbReference type="EMBL" id="FOHB01000004">
    <property type="protein sequence ID" value="SES28189.1"/>
    <property type="molecule type" value="Genomic_DNA"/>
</dbReference>
<feature type="domain" description="Peptidase C51" evidence="2">
    <location>
        <begin position="141"/>
        <end position="233"/>
    </location>
</feature>
<proteinExistence type="predicted"/>
<protein>
    <submittedName>
        <fullName evidence="3">CHAP domain-containing protein</fullName>
    </submittedName>
</protein>
<feature type="domain" description="Peptidoglycan binding-like" evidence="1">
    <location>
        <begin position="31"/>
        <end position="86"/>
    </location>
</feature>
<evidence type="ECO:0000313" key="3">
    <source>
        <dbReference type="EMBL" id="SES28189.1"/>
    </source>
</evidence>
<name>A0A1H9W329_9MICO</name>
<dbReference type="Gene3D" id="1.10.101.10">
    <property type="entry name" value="PGBD-like superfamily/PGBD"/>
    <property type="match status" value="1"/>
</dbReference>
<sequence length="260" mass="28452">MSTIYSQSFQELEPWIRTEVELQAVLGRGDRGAAVRRAQEWLTLSGHGVVIDGDFGPATERAVTAFQTRRGLVPSRKVDHETWAELTSPMTSVLRQRLDSSMPLGEATLVYARAHLQSAPREVGGANRGPWVRLYMRGRQGAEYAWCAGFVTFLMRQAADSMVAELPIAGSFSCDTLAAQAEEAGVLVVEADASPETVTPGSLFLVRRTAGDWTHTGLVVEADDDTITTIEGNTNDAGDREGYEVCARTRSWTKKDFVLL</sequence>
<evidence type="ECO:0000259" key="1">
    <source>
        <dbReference type="Pfam" id="PF01471"/>
    </source>
</evidence>
<dbReference type="AlphaFoldDB" id="A0A1H9W329"/>
<dbReference type="InterPro" id="IPR002477">
    <property type="entry name" value="Peptidoglycan-bd-like"/>
</dbReference>
<dbReference type="InterPro" id="IPR036366">
    <property type="entry name" value="PGBDSf"/>
</dbReference>
<dbReference type="RefSeq" id="WP_091758987.1">
    <property type="nucleotide sequence ID" value="NZ_FOHB01000004.1"/>
</dbReference>
<dbReference type="Pfam" id="PF01471">
    <property type="entry name" value="PG_binding_1"/>
    <property type="match status" value="1"/>
</dbReference>
<evidence type="ECO:0000259" key="2">
    <source>
        <dbReference type="Pfam" id="PF05257"/>
    </source>
</evidence>
<dbReference type="SUPFAM" id="SSF47090">
    <property type="entry name" value="PGBD-like"/>
    <property type="match status" value="1"/>
</dbReference>
<accession>A0A1H9W329</accession>
<evidence type="ECO:0000313" key="4">
    <source>
        <dbReference type="Proteomes" id="UP000199019"/>
    </source>
</evidence>
<dbReference type="InterPro" id="IPR036365">
    <property type="entry name" value="PGBD-like_sf"/>
</dbReference>
<reference evidence="4" key="1">
    <citation type="submission" date="2016-10" db="EMBL/GenBank/DDBJ databases">
        <authorList>
            <person name="Varghese N."/>
            <person name="Submissions S."/>
        </authorList>
    </citation>
    <scope>NUCLEOTIDE SEQUENCE [LARGE SCALE GENOMIC DNA]</scope>
    <source>
        <strain evidence="4">CGMCC 1.6963</strain>
    </source>
</reference>
<gene>
    <name evidence="3" type="ORF">SAMN05216199_2746</name>
</gene>
<keyword evidence="4" id="KW-1185">Reference proteome</keyword>
<dbReference type="InterPro" id="IPR007921">
    <property type="entry name" value="CHAP_dom"/>
</dbReference>
<organism evidence="3 4">
    <name type="scientific">Pedococcus cremeus</name>
    <dbReference type="NCBI Taxonomy" id="587636"/>
    <lineage>
        <taxon>Bacteria</taxon>
        <taxon>Bacillati</taxon>
        <taxon>Actinomycetota</taxon>
        <taxon>Actinomycetes</taxon>
        <taxon>Micrococcales</taxon>
        <taxon>Intrasporangiaceae</taxon>
        <taxon>Pedococcus</taxon>
    </lineage>
</organism>
<dbReference type="Proteomes" id="UP000199019">
    <property type="component" value="Unassembled WGS sequence"/>
</dbReference>
<dbReference type="Pfam" id="PF05257">
    <property type="entry name" value="CHAP"/>
    <property type="match status" value="1"/>
</dbReference>
<dbReference type="OrthoDB" id="9810670at2"/>
<dbReference type="STRING" id="587636.SAMN05216199_2746"/>